<evidence type="ECO:0000256" key="1">
    <source>
        <dbReference type="ARBA" id="ARBA00010646"/>
    </source>
</evidence>
<evidence type="ECO:0000256" key="2">
    <source>
        <dbReference type="ARBA" id="ARBA00022729"/>
    </source>
</evidence>
<name>A0A368GC90_ANCCA</name>
<comment type="caution">
    <text evidence="4">The sequence shown here is derived from an EMBL/GenBank/DDBJ whole genome shotgun (WGS) entry which is preliminary data.</text>
</comment>
<accession>A0A368GC90</accession>
<dbReference type="GO" id="GO:0003796">
    <property type="term" value="F:lysozyme activity"/>
    <property type="evidence" value="ECO:0007669"/>
    <property type="project" value="InterPro"/>
</dbReference>
<keyword evidence="5" id="KW-1185">Reference proteome</keyword>
<dbReference type="GO" id="GO:0016998">
    <property type="term" value="P:cell wall macromolecule catabolic process"/>
    <property type="evidence" value="ECO:0007669"/>
    <property type="project" value="InterPro"/>
</dbReference>
<dbReference type="PANTHER" id="PTHR23208">
    <property type="entry name" value="LYSOZYME PROTEIN"/>
    <property type="match status" value="1"/>
</dbReference>
<evidence type="ECO:0008006" key="6">
    <source>
        <dbReference type="Google" id="ProtNLM"/>
    </source>
</evidence>
<dbReference type="Proteomes" id="UP000252519">
    <property type="component" value="Unassembled WGS sequence"/>
</dbReference>
<sequence>MLALALLCSLVLGLLAGPVIQEQAGSEMDSVYYGVDLSAPLPTSTFQCIRKSSYNYAFVRIYSPAGQGQLDPNGCNNIRNAFAAGLITDSYMTPVPKSGKTGSQQFDEMFGGLRNCAISVNSFWVQVTSQVDWYSSTSKNIAFLNSLIGRAWEYGISVGVYTSAYEWNQIMGGAATNNLQLWYWNNNGAGAANESPANFNDFRSFGSWTTPSAKQFGQAESVCGVTVNRDIISVSNTAKSVEMARHEKSEQVVVGILGFGNIALGKPEIRQ</sequence>
<dbReference type="InterPro" id="IPR017853">
    <property type="entry name" value="GH"/>
</dbReference>
<feature type="signal peptide" evidence="3">
    <location>
        <begin position="1"/>
        <end position="16"/>
    </location>
</feature>
<dbReference type="GO" id="GO:0045087">
    <property type="term" value="P:innate immune response"/>
    <property type="evidence" value="ECO:0007669"/>
    <property type="project" value="TreeGrafter"/>
</dbReference>
<dbReference type="EMBL" id="JOJR01000276">
    <property type="protein sequence ID" value="RCN40625.1"/>
    <property type="molecule type" value="Genomic_DNA"/>
</dbReference>
<evidence type="ECO:0000313" key="5">
    <source>
        <dbReference type="Proteomes" id="UP000252519"/>
    </source>
</evidence>
<evidence type="ECO:0000256" key="3">
    <source>
        <dbReference type="SAM" id="SignalP"/>
    </source>
</evidence>
<feature type="chain" id="PRO_5016570232" description="Glycosyl hydrolase family 25" evidence="3">
    <location>
        <begin position="17"/>
        <end position="271"/>
    </location>
</feature>
<dbReference type="PROSITE" id="PS51904">
    <property type="entry name" value="GLYCOSYL_HYDROL_F25_2"/>
    <property type="match status" value="1"/>
</dbReference>
<keyword evidence="2 3" id="KW-0732">Signal</keyword>
<evidence type="ECO:0000313" key="4">
    <source>
        <dbReference type="EMBL" id="RCN40625.1"/>
    </source>
</evidence>
<comment type="similarity">
    <text evidence="1">Belongs to the glycosyl hydrolase 25 family.</text>
</comment>
<protein>
    <recommendedName>
        <fullName evidence="6">Glycosyl hydrolase family 25</fullName>
    </recommendedName>
</protein>
<dbReference type="CDD" id="cd06416">
    <property type="entry name" value="GH25_Lys1-like"/>
    <property type="match status" value="1"/>
</dbReference>
<dbReference type="InterPro" id="IPR051595">
    <property type="entry name" value="GH25_Enzymes"/>
</dbReference>
<proteinExistence type="inferred from homology"/>
<dbReference type="PANTHER" id="PTHR23208:SF36">
    <property type="entry name" value="LYSOZYME-RELATED"/>
    <property type="match status" value="1"/>
</dbReference>
<gene>
    <name evidence="4" type="ORF">ANCCAN_13444</name>
</gene>
<dbReference type="Gene3D" id="3.20.20.80">
    <property type="entry name" value="Glycosidases"/>
    <property type="match status" value="1"/>
</dbReference>
<organism evidence="4 5">
    <name type="scientific">Ancylostoma caninum</name>
    <name type="common">Dog hookworm</name>
    <dbReference type="NCBI Taxonomy" id="29170"/>
    <lineage>
        <taxon>Eukaryota</taxon>
        <taxon>Metazoa</taxon>
        <taxon>Ecdysozoa</taxon>
        <taxon>Nematoda</taxon>
        <taxon>Chromadorea</taxon>
        <taxon>Rhabditida</taxon>
        <taxon>Rhabditina</taxon>
        <taxon>Rhabditomorpha</taxon>
        <taxon>Strongyloidea</taxon>
        <taxon>Ancylostomatidae</taxon>
        <taxon>Ancylostomatinae</taxon>
        <taxon>Ancylostoma</taxon>
    </lineage>
</organism>
<dbReference type="GO" id="GO:0009253">
    <property type="term" value="P:peptidoglycan catabolic process"/>
    <property type="evidence" value="ECO:0007669"/>
    <property type="project" value="InterPro"/>
</dbReference>
<dbReference type="InterPro" id="IPR002053">
    <property type="entry name" value="Glyco_hydro_25"/>
</dbReference>
<reference evidence="4 5" key="1">
    <citation type="submission" date="2014-10" db="EMBL/GenBank/DDBJ databases">
        <title>Draft genome of the hookworm Ancylostoma caninum.</title>
        <authorList>
            <person name="Mitreva M."/>
        </authorList>
    </citation>
    <scope>NUCLEOTIDE SEQUENCE [LARGE SCALE GENOMIC DNA]</scope>
    <source>
        <strain evidence="4 5">Baltimore</strain>
    </source>
</reference>
<dbReference type="GO" id="GO:0007165">
    <property type="term" value="P:signal transduction"/>
    <property type="evidence" value="ECO:0007669"/>
    <property type="project" value="TreeGrafter"/>
</dbReference>
<dbReference type="OrthoDB" id="25039at2759"/>
<dbReference type="AlphaFoldDB" id="A0A368GC90"/>
<dbReference type="SUPFAM" id="SSF51445">
    <property type="entry name" value="(Trans)glycosidases"/>
    <property type="match status" value="1"/>
</dbReference>